<gene>
    <name evidence="2" type="ORF">HK413_09285</name>
</gene>
<evidence type="ECO:0000313" key="2">
    <source>
        <dbReference type="EMBL" id="NNU34292.1"/>
    </source>
</evidence>
<keyword evidence="3" id="KW-1185">Reference proteome</keyword>
<protein>
    <recommendedName>
        <fullName evidence="1">SPOR domain-containing protein</fullName>
    </recommendedName>
</protein>
<dbReference type="Pfam" id="PF05036">
    <property type="entry name" value="SPOR"/>
    <property type="match status" value="1"/>
</dbReference>
<name>A0ABX1W239_9SPHI</name>
<dbReference type="RefSeq" id="WP_175269976.1">
    <property type="nucleotide sequence ID" value="NZ_JABFCR010000039.1"/>
</dbReference>
<evidence type="ECO:0000259" key="1">
    <source>
        <dbReference type="Pfam" id="PF05036"/>
    </source>
</evidence>
<comment type="caution">
    <text evidence="2">The sequence shown here is derived from an EMBL/GenBank/DDBJ whole genome shotgun (WGS) entry which is preliminary data.</text>
</comment>
<dbReference type="Proteomes" id="UP000566071">
    <property type="component" value="Unassembled WGS sequence"/>
</dbReference>
<accession>A0ABX1W239</accession>
<dbReference type="InterPro" id="IPR007730">
    <property type="entry name" value="SPOR-like_dom"/>
</dbReference>
<proteinExistence type="predicted"/>
<reference evidence="2 3" key="1">
    <citation type="submission" date="2020-05" db="EMBL/GenBank/DDBJ databases">
        <authorList>
            <person name="Khan S.A."/>
            <person name="Jeon C.O."/>
            <person name="Chun B.H."/>
        </authorList>
    </citation>
    <scope>NUCLEOTIDE SEQUENCE [LARGE SCALE GENOMIC DNA]</scope>
    <source>
        <strain evidence="2 3">S1162</strain>
    </source>
</reference>
<feature type="domain" description="SPOR" evidence="1">
    <location>
        <begin position="25"/>
        <end position="80"/>
    </location>
</feature>
<evidence type="ECO:0000313" key="3">
    <source>
        <dbReference type="Proteomes" id="UP000566071"/>
    </source>
</evidence>
<sequence>MVTIPAGKSKIIMAAPSAAVGTVRFEVYAVNAATIAEANAGIRLLKKSGLDPRWVTDAADAQYHISIGHFATKEEAKKFAVNAIESGKIPGGNAFAMEVIPQIIKPKAVPAQANKPVTAMDKLEAASPLLAPPSTATGTRAFRSIRCEYREYNCSKCCNQNA</sequence>
<dbReference type="EMBL" id="JABFCR010000039">
    <property type="protein sequence ID" value="NNU34292.1"/>
    <property type="molecule type" value="Genomic_DNA"/>
</dbReference>
<organism evidence="2 3">
    <name type="scientific">Mucilaginibacter humi</name>
    <dbReference type="NCBI Taxonomy" id="2732510"/>
    <lineage>
        <taxon>Bacteria</taxon>
        <taxon>Pseudomonadati</taxon>
        <taxon>Bacteroidota</taxon>
        <taxon>Sphingobacteriia</taxon>
        <taxon>Sphingobacteriales</taxon>
        <taxon>Sphingobacteriaceae</taxon>
        <taxon>Mucilaginibacter</taxon>
    </lineage>
</organism>